<dbReference type="RefSeq" id="WP_008599065.1">
    <property type="nucleotide sequence ID" value="NZ_AMRM01000030.1"/>
</dbReference>
<organism evidence="2 3">
    <name type="scientific">Nitratireductor pacificus pht-3B</name>
    <dbReference type="NCBI Taxonomy" id="391937"/>
    <lineage>
        <taxon>Bacteria</taxon>
        <taxon>Pseudomonadati</taxon>
        <taxon>Pseudomonadota</taxon>
        <taxon>Alphaproteobacteria</taxon>
        <taxon>Hyphomicrobiales</taxon>
        <taxon>Phyllobacteriaceae</taxon>
        <taxon>Nitratireductor</taxon>
    </lineage>
</organism>
<evidence type="ECO:0000313" key="2">
    <source>
        <dbReference type="EMBL" id="EKF17068.1"/>
    </source>
</evidence>
<dbReference type="OrthoDB" id="8030730at2"/>
<keyword evidence="3" id="KW-1185">Reference proteome</keyword>
<reference evidence="2 3" key="1">
    <citation type="journal article" date="2012" name="J. Bacteriol.">
        <title>Genome Sequence of Nitratireductor pacificus Type Strain pht-3B.</title>
        <authorList>
            <person name="Lai Q."/>
            <person name="Li G."/>
            <person name="Shao Z."/>
        </authorList>
    </citation>
    <scope>NUCLEOTIDE SEQUENCE [LARGE SCALE GENOMIC DNA]</scope>
    <source>
        <strain evidence="3">pht-3B</strain>
    </source>
</reference>
<dbReference type="Proteomes" id="UP000006786">
    <property type="component" value="Unassembled WGS sequence"/>
</dbReference>
<feature type="coiled-coil region" evidence="1">
    <location>
        <begin position="81"/>
        <end position="122"/>
    </location>
</feature>
<sequence length="136" mass="14463">MSKTQRFKTSIVLGAHCYAPGADVPIGGKTGLTREEAERIEKEFGAWSGRENEGPGGQSTDARVAFEKELKSVSEGFAKEERALKDQIATLEATLAATKADCETLAADNQVLADRVTELEAEAANTSDGEDDGEKA</sequence>
<keyword evidence="1" id="KW-0175">Coiled coil</keyword>
<evidence type="ECO:0000313" key="3">
    <source>
        <dbReference type="Proteomes" id="UP000006786"/>
    </source>
</evidence>
<proteinExistence type="predicted"/>
<gene>
    <name evidence="2" type="ORF">NA2_19898</name>
</gene>
<name>K2MYM4_9HYPH</name>
<dbReference type="STRING" id="391937.NA2_19898"/>
<dbReference type="EMBL" id="AMRM01000030">
    <property type="protein sequence ID" value="EKF17068.1"/>
    <property type="molecule type" value="Genomic_DNA"/>
</dbReference>
<dbReference type="Gene3D" id="1.20.5.170">
    <property type="match status" value="1"/>
</dbReference>
<dbReference type="AlphaFoldDB" id="K2MYM4"/>
<dbReference type="PATRIC" id="fig|391937.3.peg.4080"/>
<evidence type="ECO:0000256" key="1">
    <source>
        <dbReference type="SAM" id="Coils"/>
    </source>
</evidence>
<accession>K2MYM4</accession>
<comment type="caution">
    <text evidence="2">The sequence shown here is derived from an EMBL/GenBank/DDBJ whole genome shotgun (WGS) entry which is preliminary data.</text>
</comment>
<protein>
    <submittedName>
        <fullName evidence="2">Uncharacterized protein</fullName>
    </submittedName>
</protein>